<keyword evidence="1" id="KW-0472">Membrane</keyword>
<evidence type="ECO:0000313" key="3">
    <source>
        <dbReference type="Proteomes" id="UP000176413"/>
    </source>
</evidence>
<name>A0A1F6MAV3_9BACT</name>
<reference evidence="2 3" key="1">
    <citation type="journal article" date="2016" name="Nat. Commun.">
        <title>Thousands of microbial genomes shed light on interconnected biogeochemical processes in an aquifer system.</title>
        <authorList>
            <person name="Anantharaman K."/>
            <person name="Brown C.T."/>
            <person name="Hug L.A."/>
            <person name="Sharon I."/>
            <person name="Castelle C.J."/>
            <person name="Probst A.J."/>
            <person name="Thomas B.C."/>
            <person name="Singh A."/>
            <person name="Wilkins M.J."/>
            <person name="Karaoz U."/>
            <person name="Brodie E.L."/>
            <person name="Williams K.H."/>
            <person name="Hubbard S.S."/>
            <person name="Banfield J.F."/>
        </authorList>
    </citation>
    <scope>NUCLEOTIDE SEQUENCE [LARGE SCALE GENOMIC DNA]</scope>
</reference>
<sequence length="67" mass="8113">MLAFWRIKERFRLKNSRKITAILFAVEYEKAIFSGLILLQQGYEKLRTKFTRFICIFSLTNVNYPIY</sequence>
<dbReference type="EMBL" id="MFQA01000034">
    <property type="protein sequence ID" value="OGH68698.1"/>
    <property type="molecule type" value="Genomic_DNA"/>
</dbReference>
<protein>
    <submittedName>
        <fullName evidence="2">Uncharacterized protein</fullName>
    </submittedName>
</protein>
<gene>
    <name evidence="2" type="ORF">A3D53_02385</name>
</gene>
<dbReference type="AlphaFoldDB" id="A0A1F6MAV3"/>
<evidence type="ECO:0000313" key="2">
    <source>
        <dbReference type="EMBL" id="OGH68698.1"/>
    </source>
</evidence>
<dbReference type="Proteomes" id="UP000176413">
    <property type="component" value="Unassembled WGS sequence"/>
</dbReference>
<keyword evidence="1" id="KW-0812">Transmembrane</keyword>
<accession>A0A1F6MAV3</accession>
<feature type="transmembrane region" description="Helical" evidence="1">
    <location>
        <begin position="21"/>
        <end position="43"/>
    </location>
</feature>
<organism evidence="2 3">
    <name type="scientific">Candidatus Magasanikbacteria bacterium RIFCSPHIGHO2_02_FULL_45_10</name>
    <dbReference type="NCBI Taxonomy" id="1798679"/>
    <lineage>
        <taxon>Bacteria</taxon>
        <taxon>Candidatus Magasanikiibacteriota</taxon>
    </lineage>
</organism>
<comment type="caution">
    <text evidence="2">The sequence shown here is derived from an EMBL/GenBank/DDBJ whole genome shotgun (WGS) entry which is preliminary data.</text>
</comment>
<proteinExistence type="predicted"/>
<keyword evidence="1" id="KW-1133">Transmembrane helix</keyword>
<evidence type="ECO:0000256" key="1">
    <source>
        <dbReference type="SAM" id="Phobius"/>
    </source>
</evidence>